<dbReference type="InterPro" id="IPR011992">
    <property type="entry name" value="EF-hand-dom_pair"/>
</dbReference>
<comment type="caution">
    <text evidence="2">The sequence shown here is derived from an EMBL/GenBank/DDBJ whole genome shotgun (WGS) entry which is preliminary data.</text>
</comment>
<dbReference type="PROSITE" id="PS50222">
    <property type="entry name" value="EF_HAND_2"/>
    <property type="match status" value="1"/>
</dbReference>
<protein>
    <recommendedName>
        <fullName evidence="1">EF-hand domain-containing protein</fullName>
    </recommendedName>
</protein>
<accession>A0AAV5R708</accession>
<dbReference type="SUPFAM" id="SSF47473">
    <property type="entry name" value="EF-hand"/>
    <property type="match status" value="1"/>
</dbReference>
<dbReference type="AlphaFoldDB" id="A0AAV5R708"/>
<evidence type="ECO:0000259" key="1">
    <source>
        <dbReference type="PROSITE" id="PS50222"/>
    </source>
</evidence>
<feature type="domain" description="EF-hand" evidence="1">
    <location>
        <begin position="344"/>
        <end position="379"/>
    </location>
</feature>
<dbReference type="GO" id="GO:0005509">
    <property type="term" value="F:calcium ion binding"/>
    <property type="evidence" value="ECO:0007669"/>
    <property type="project" value="InterPro"/>
</dbReference>
<keyword evidence="3" id="KW-1185">Reference proteome</keyword>
<evidence type="ECO:0000313" key="3">
    <source>
        <dbReference type="Proteomes" id="UP001378960"/>
    </source>
</evidence>
<organism evidence="2 3">
    <name type="scientific">Pichia kluyveri</name>
    <name type="common">Yeast</name>
    <dbReference type="NCBI Taxonomy" id="36015"/>
    <lineage>
        <taxon>Eukaryota</taxon>
        <taxon>Fungi</taxon>
        <taxon>Dikarya</taxon>
        <taxon>Ascomycota</taxon>
        <taxon>Saccharomycotina</taxon>
        <taxon>Pichiomycetes</taxon>
        <taxon>Pichiales</taxon>
        <taxon>Pichiaceae</taxon>
        <taxon>Pichia</taxon>
    </lineage>
</organism>
<gene>
    <name evidence="2" type="ORF">DAPK24_038390</name>
</gene>
<dbReference type="InterPro" id="IPR002048">
    <property type="entry name" value="EF_hand_dom"/>
</dbReference>
<reference evidence="2 3" key="1">
    <citation type="journal article" date="2023" name="Elife">
        <title>Identification of key yeast species and microbe-microbe interactions impacting larval growth of Drosophila in the wild.</title>
        <authorList>
            <person name="Mure A."/>
            <person name="Sugiura Y."/>
            <person name="Maeda R."/>
            <person name="Honda K."/>
            <person name="Sakurai N."/>
            <person name="Takahashi Y."/>
            <person name="Watada M."/>
            <person name="Katoh T."/>
            <person name="Gotoh A."/>
            <person name="Gotoh Y."/>
            <person name="Taniguchi I."/>
            <person name="Nakamura K."/>
            <person name="Hayashi T."/>
            <person name="Katayama T."/>
            <person name="Uemura T."/>
            <person name="Hattori Y."/>
        </authorList>
    </citation>
    <scope>NUCLEOTIDE SEQUENCE [LARGE SCALE GENOMIC DNA]</scope>
    <source>
        <strain evidence="2 3">PK-24</strain>
    </source>
</reference>
<dbReference type="Gene3D" id="1.10.238.10">
    <property type="entry name" value="EF-hand"/>
    <property type="match status" value="1"/>
</dbReference>
<dbReference type="Proteomes" id="UP001378960">
    <property type="component" value="Unassembled WGS sequence"/>
</dbReference>
<sequence>MNNLTEFNEFFGPNVLYKAGPIDNINEEDNGNEDKLKKKLNIELFLSIISHINYLKFKLIKNCETLIIEIVELIGKFNEIECYDYNYDYEIRKYNCKSFNELIEFIKFEDNNDNNDIDIFIDNISIINTFNNSTNNKIFESKLELLLLKSSLNDFLINYQLKKFKEPEQQSIEKINFLYDILIKSVNNSNDNINFFINDKINELNNKFEKINTNINKSLKIIENDIIESFTKFDNYSNRKIELFNISEDLKGLYNLYLTSYQINNLINNLNSINNDRTIYDYKSILIKQRNKLSFLNKILIKSIESIKSTNEQLINNSKLYNIIKYNDNNNSIIHSLIKNEFHIESDPIKLLFNKFDKSNKGFLTKNEFKMAFLKAYPMSKDELIENEIDTIFETNYELMKIKKSRRGIELPQFHAIIKLGMQNNTFIPISPEKISISIDINNIIENINEIDNNSLINYKINEKLINQFKNEFNINSLISSIENNEITENIDCKDIPVLQLVNDIERIDLDKLV</sequence>
<name>A0AAV5R708_PICKL</name>
<proteinExistence type="predicted"/>
<evidence type="ECO:0000313" key="2">
    <source>
        <dbReference type="EMBL" id="GMM47264.1"/>
    </source>
</evidence>
<dbReference type="EMBL" id="BTGB01000005">
    <property type="protein sequence ID" value="GMM47264.1"/>
    <property type="molecule type" value="Genomic_DNA"/>
</dbReference>